<organism evidence="1 2">
    <name type="scientific">Glaesserella parasuis ZJ0906</name>
    <dbReference type="NCBI Taxonomy" id="1322346"/>
    <lineage>
        <taxon>Bacteria</taxon>
        <taxon>Pseudomonadati</taxon>
        <taxon>Pseudomonadota</taxon>
        <taxon>Gammaproteobacteria</taxon>
        <taxon>Pasteurellales</taxon>
        <taxon>Pasteurellaceae</taxon>
        <taxon>Glaesserella</taxon>
    </lineage>
</organism>
<proteinExistence type="predicted"/>
<accession>A0A806J265</accession>
<dbReference type="EMBL" id="CP005384">
    <property type="protein sequence ID" value="AGO15654.1"/>
    <property type="molecule type" value="Genomic_DNA"/>
</dbReference>
<dbReference type="AlphaFoldDB" id="A0A806J265"/>
<evidence type="ECO:0000313" key="1">
    <source>
        <dbReference type="EMBL" id="AGO15654.1"/>
    </source>
</evidence>
<dbReference type="KEGG" id="hpaz:K756_01990"/>
<protein>
    <submittedName>
        <fullName evidence="1">Uncharacterized protein</fullName>
    </submittedName>
</protein>
<dbReference type="Proteomes" id="UP000014672">
    <property type="component" value="Chromosome"/>
</dbReference>
<gene>
    <name evidence="1" type="ORF">K756_01990</name>
</gene>
<evidence type="ECO:0000313" key="2">
    <source>
        <dbReference type="Proteomes" id="UP000014672"/>
    </source>
</evidence>
<name>A0A806J265_GLAPU</name>
<reference evidence="1 2" key="1">
    <citation type="journal article" date="2013" name="PLoS ONE">
        <title>Complete Genome Analysis of a Haemophilus parasuis Serovar 12 Strain from China.</title>
        <authorList>
            <person name="Li Y."/>
            <person name="Kwok A.H."/>
            <person name="Jiang J."/>
            <person name="Zou Y."/>
            <person name="Zheng F."/>
            <person name="Chen P."/>
            <person name="Hou C."/>
            <person name="Leung F.C."/>
            <person name="Jiang P."/>
        </authorList>
    </citation>
    <scope>NUCLEOTIDE SEQUENCE [LARGE SCALE GENOMIC DNA]</scope>
    <source>
        <strain evidence="1 2">ZJ0906</strain>
    </source>
</reference>
<sequence length="66" mass="7864">MNSYVDLSYNVLTFVAAKVNYFSYMVKIEEMLDTNPEHFFNKKRFFNKKSIAFHKKLIYSILSGKN</sequence>